<dbReference type="RefSeq" id="WP_406826150.1">
    <property type="nucleotide sequence ID" value="NZ_CP157485.1"/>
</dbReference>
<dbReference type="Gene3D" id="3.90.25.10">
    <property type="entry name" value="UDP-galactose 4-epimerase, domain 1"/>
    <property type="match status" value="1"/>
</dbReference>
<dbReference type="PANTHER" id="PTHR43162:SF1">
    <property type="entry name" value="PRESTALK A DIFFERENTIATION PROTEIN A"/>
    <property type="match status" value="1"/>
</dbReference>
<organism evidence="2">
    <name type="scientific">Pedobacter sp. KACC 23697</name>
    <dbReference type="NCBI Taxonomy" id="3149230"/>
    <lineage>
        <taxon>Bacteria</taxon>
        <taxon>Pseudomonadati</taxon>
        <taxon>Bacteroidota</taxon>
        <taxon>Sphingobacteriia</taxon>
        <taxon>Sphingobacteriales</taxon>
        <taxon>Sphingobacteriaceae</taxon>
        <taxon>Pedobacter</taxon>
    </lineage>
</organism>
<dbReference type="InterPro" id="IPR051604">
    <property type="entry name" value="Ergot_Alk_Oxidoreductase"/>
</dbReference>
<feature type="domain" description="NAD(P)-binding" evidence="1">
    <location>
        <begin position="9"/>
        <end position="190"/>
    </location>
</feature>
<dbReference type="Pfam" id="PF13460">
    <property type="entry name" value="NAD_binding_10"/>
    <property type="match status" value="1"/>
</dbReference>
<dbReference type="PANTHER" id="PTHR43162">
    <property type="match status" value="1"/>
</dbReference>
<evidence type="ECO:0000313" key="2">
    <source>
        <dbReference type="EMBL" id="XBO48809.1"/>
    </source>
</evidence>
<dbReference type="InterPro" id="IPR016040">
    <property type="entry name" value="NAD(P)-bd_dom"/>
</dbReference>
<gene>
    <name evidence="2" type="ORF">ABEG20_04250</name>
</gene>
<evidence type="ECO:0000259" key="1">
    <source>
        <dbReference type="Pfam" id="PF13460"/>
    </source>
</evidence>
<dbReference type="EMBL" id="CP157485">
    <property type="protein sequence ID" value="XBO48809.1"/>
    <property type="molecule type" value="Genomic_DNA"/>
</dbReference>
<dbReference type="SUPFAM" id="SSF51735">
    <property type="entry name" value="NAD(P)-binding Rossmann-fold domains"/>
    <property type="match status" value="1"/>
</dbReference>
<dbReference type="Gene3D" id="3.40.50.720">
    <property type="entry name" value="NAD(P)-binding Rossmann-like Domain"/>
    <property type="match status" value="1"/>
</dbReference>
<proteinExistence type="predicted"/>
<accession>A0AAU7K993</accession>
<sequence>MKRIAIAAATGNIGSQVAKQIGSRGVMPLLLGQNLNRLNDLNIPGGFPVVADIGNMEQVIDATKGAEALLWLVPPALNKPSLKEWYQNVIDAGIAAVQQNKISRVVLVSALGASETKNLGTVSYCGEMEAAFDKLDTNVLALRPGYFMENFILQVKEIQDEGTFSFPFDKEHNIPFISTDDIADVAARYLLSENWSGYLKLNLMGPENMTLTEAAKRLSSFLGKPITYVQQSMEEAKLQLNSYGLTQTVQRELMDLFRALGDPNGVYAIPRTEEANTATTFRQFLERKIRPLL</sequence>
<name>A0AAU7K993_9SPHI</name>
<protein>
    <submittedName>
        <fullName evidence="2">NAD(P)H-binding protein</fullName>
    </submittedName>
</protein>
<reference evidence="2" key="1">
    <citation type="submission" date="2024-05" db="EMBL/GenBank/DDBJ databases">
        <authorList>
            <person name="Kim S."/>
            <person name="Heo J."/>
            <person name="Choi H."/>
            <person name="Choi Y."/>
            <person name="Kwon S.-W."/>
            <person name="Kim Y."/>
        </authorList>
    </citation>
    <scope>NUCLEOTIDE SEQUENCE</scope>
    <source>
        <strain evidence="2">KACC 23697</strain>
    </source>
</reference>
<dbReference type="InterPro" id="IPR036291">
    <property type="entry name" value="NAD(P)-bd_dom_sf"/>
</dbReference>
<dbReference type="AlphaFoldDB" id="A0AAU7K993"/>